<feature type="region of interest" description="Disordered" evidence="1">
    <location>
        <begin position="40"/>
        <end position="83"/>
    </location>
</feature>
<protein>
    <submittedName>
        <fullName evidence="2">(rape) hypothetical protein</fullName>
    </submittedName>
</protein>
<feature type="compositionally biased region" description="Basic and acidic residues" evidence="1">
    <location>
        <begin position="41"/>
        <end position="55"/>
    </location>
</feature>
<sequence length="83" mass="9186">MMRSITLVLVSTVNNRGTEKAKTVEKAMGLLVGFKVLRTLDPNRRRTKPTNDDGRNPPSTSPPSSPSEEGSKPTTIHKRTFFC</sequence>
<evidence type="ECO:0000256" key="1">
    <source>
        <dbReference type="SAM" id="MobiDB-lite"/>
    </source>
</evidence>
<proteinExistence type="predicted"/>
<evidence type="ECO:0000313" key="2">
    <source>
        <dbReference type="EMBL" id="CAF2143347.1"/>
    </source>
</evidence>
<reference evidence="2" key="1">
    <citation type="submission" date="2021-01" db="EMBL/GenBank/DDBJ databases">
        <authorList>
            <consortium name="Genoscope - CEA"/>
            <person name="William W."/>
        </authorList>
    </citation>
    <scope>NUCLEOTIDE SEQUENCE</scope>
</reference>
<accession>A0A816X713</accession>
<dbReference type="Proteomes" id="UP001295469">
    <property type="component" value="Chromosome A02"/>
</dbReference>
<organism evidence="2">
    <name type="scientific">Brassica napus</name>
    <name type="common">Rape</name>
    <dbReference type="NCBI Taxonomy" id="3708"/>
    <lineage>
        <taxon>Eukaryota</taxon>
        <taxon>Viridiplantae</taxon>
        <taxon>Streptophyta</taxon>
        <taxon>Embryophyta</taxon>
        <taxon>Tracheophyta</taxon>
        <taxon>Spermatophyta</taxon>
        <taxon>Magnoliopsida</taxon>
        <taxon>eudicotyledons</taxon>
        <taxon>Gunneridae</taxon>
        <taxon>Pentapetalae</taxon>
        <taxon>rosids</taxon>
        <taxon>malvids</taxon>
        <taxon>Brassicales</taxon>
        <taxon>Brassicaceae</taxon>
        <taxon>Brassiceae</taxon>
        <taxon>Brassica</taxon>
    </lineage>
</organism>
<dbReference type="AlphaFoldDB" id="A0A816X713"/>
<gene>
    <name evidence="2" type="ORF">DARMORV10_A02P34180.1</name>
</gene>
<dbReference type="EMBL" id="HG994356">
    <property type="protein sequence ID" value="CAF2143347.1"/>
    <property type="molecule type" value="Genomic_DNA"/>
</dbReference>
<name>A0A816X713_BRANA</name>